<name>A0AA39RPQ8_ACESA</name>
<dbReference type="GO" id="GO:0042545">
    <property type="term" value="P:cell wall modification"/>
    <property type="evidence" value="ECO:0007669"/>
    <property type="project" value="UniProtKB-UniRule"/>
</dbReference>
<comment type="caution">
    <text evidence="12">The sequence shown here is derived from an EMBL/GenBank/DDBJ whole genome shotgun (WGS) entry which is preliminary data.</text>
</comment>
<comment type="subcellular location">
    <subcellularLocation>
        <location evidence="1 10">Secreted</location>
        <location evidence="1 10">Cell wall</location>
    </subcellularLocation>
</comment>
<evidence type="ECO:0000256" key="5">
    <source>
        <dbReference type="ARBA" id="ARBA00022525"/>
    </source>
</evidence>
<dbReference type="InterPro" id="IPR012334">
    <property type="entry name" value="Pectin_lyas_fold"/>
</dbReference>
<evidence type="ECO:0000313" key="12">
    <source>
        <dbReference type="EMBL" id="KAK0578423.1"/>
    </source>
</evidence>
<keyword evidence="13" id="KW-1185">Reference proteome</keyword>
<keyword evidence="7 10" id="KW-0063">Aspartyl esterase</keyword>
<dbReference type="FunFam" id="2.160.20.10:FF:000029">
    <property type="entry name" value="Pectinesterase 4"/>
    <property type="match status" value="1"/>
</dbReference>
<reference evidence="12" key="2">
    <citation type="submission" date="2023-06" db="EMBL/GenBank/DDBJ databases">
        <authorList>
            <person name="Swenson N.G."/>
            <person name="Wegrzyn J.L."/>
            <person name="Mcevoy S.L."/>
        </authorList>
    </citation>
    <scope>NUCLEOTIDE SEQUENCE</scope>
    <source>
        <strain evidence="12">NS2018</strain>
        <tissue evidence="12">Leaf</tissue>
    </source>
</reference>
<feature type="active site" evidence="9">
    <location>
        <position position="173"/>
    </location>
</feature>
<comment type="pathway">
    <text evidence="2 10">Glycan metabolism; pectin degradation; 2-dehydro-3-deoxy-D-gluconate from pectin: step 1/5.</text>
</comment>
<dbReference type="GO" id="GO:0045490">
    <property type="term" value="P:pectin catabolic process"/>
    <property type="evidence" value="ECO:0007669"/>
    <property type="project" value="UniProtKB-UniRule"/>
</dbReference>
<evidence type="ECO:0000313" key="13">
    <source>
        <dbReference type="Proteomes" id="UP001168877"/>
    </source>
</evidence>
<dbReference type="GO" id="GO:0030599">
    <property type="term" value="F:pectinesterase activity"/>
    <property type="evidence" value="ECO:0007669"/>
    <property type="project" value="UniProtKB-UniRule"/>
</dbReference>
<dbReference type="PROSITE" id="PS00800">
    <property type="entry name" value="PECTINESTERASE_1"/>
    <property type="match status" value="1"/>
</dbReference>
<evidence type="ECO:0000256" key="7">
    <source>
        <dbReference type="ARBA" id="ARBA00023085"/>
    </source>
</evidence>
<evidence type="ECO:0000256" key="3">
    <source>
        <dbReference type="ARBA" id="ARBA00013229"/>
    </source>
</evidence>
<dbReference type="SUPFAM" id="SSF51126">
    <property type="entry name" value="Pectin lyase-like"/>
    <property type="match status" value="1"/>
</dbReference>
<dbReference type="EC" id="3.1.1.11" evidence="3 10"/>
<keyword evidence="6 10" id="KW-0378">Hydrolase</keyword>
<feature type="chain" id="PRO_5041487406" description="Pectinesterase" evidence="10">
    <location>
        <begin position="20"/>
        <end position="337"/>
    </location>
</feature>
<evidence type="ECO:0000256" key="6">
    <source>
        <dbReference type="ARBA" id="ARBA00022801"/>
    </source>
</evidence>
<dbReference type="InterPro" id="IPR011050">
    <property type="entry name" value="Pectin_lyase_fold/virulence"/>
</dbReference>
<dbReference type="Pfam" id="PF01095">
    <property type="entry name" value="Pectinesterase"/>
    <property type="match status" value="1"/>
</dbReference>
<keyword evidence="10" id="KW-0732">Signal</keyword>
<dbReference type="AlphaFoldDB" id="A0AA39RPQ8"/>
<evidence type="ECO:0000256" key="9">
    <source>
        <dbReference type="PROSITE-ProRule" id="PRU10040"/>
    </source>
</evidence>
<feature type="signal peptide" evidence="10">
    <location>
        <begin position="1"/>
        <end position="19"/>
    </location>
</feature>
<keyword evidence="4 10" id="KW-0134">Cell wall</keyword>
<evidence type="ECO:0000256" key="1">
    <source>
        <dbReference type="ARBA" id="ARBA00004191"/>
    </source>
</evidence>
<sequence length="337" mass="37046">MSSFIFFAILHFVMFTVSAQRPNATVALDGTGDYRSIVEAVGHIPNNSDSFFYIYVKAGVYNENVFIGGEKRNIVMSGDGIGKTIIVSSLSNSSNSGIGVSAALNIESEFFLAKDMSILNSAGPEGGQAVALRTSGDHIACLRCSIEGFQDTLYAHQGKSQFFYNCDIYGTIDFIFGDAAVIIQNSTIHVRLPLHGQQNVITADGRHLSDSNTAIVIHNCSIVPTPDLRSQSDVKTYLGRPWKKFSQTIIMQSYLDTFIDREGWMKFDESSDVTTLHYVEFRNSGPGSSTSGRVKWPGYHVLNNPKDVQNFTVEKFINGSEWLPKLDVPYSSGLVST</sequence>
<evidence type="ECO:0000256" key="8">
    <source>
        <dbReference type="ARBA" id="ARBA00023316"/>
    </source>
</evidence>
<evidence type="ECO:0000259" key="11">
    <source>
        <dbReference type="Pfam" id="PF01095"/>
    </source>
</evidence>
<gene>
    <name evidence="12" type="ORF">LWI29_010170</name>
</gene>
<accession>A0AA39RPQ8</accession>
<evidence type="ECO:0000256" key="2">
    <source>
        <dbReference type="ARBA" id="ARBA00005184"/>
    </source>
</evidence>
<dbReference type="InterPro" id="IPR033131">
    <property type="entry name" value="Pectinesterase_Asp_AS"/>
</dbReference>
<comment type="function">
    <text evidence="10">Acts in the modification of cell walls via demethylesterification of cell wall pectin.</text>
</comment>
<evidence type="ECO:0000256" key="4">
    <source>
        <dbReference type="ARBA" id="ARBA00022512"/>
    </source>
</evidence>
<keyword evidence="8 10" id="KW-0961">Cell wall biogenesis/degradation</keyword>
<evidence type="ECO:0000256" key="10">
    <source>
        <dbReference type="RuleBase" id="RU000589"/>
    </source>
</evidence>
<reference evidence="12" key="1">
    <citation type="journal article" date="2022" name="Plant J.">
        <title>Strategies of tolerance reflected in two North American maple genomes.</title>
        <authorList>
            <person name="McEvoy S.L."/>
            <person name="Sezen U.U."/>
            <person name="Trouern-Trend A."/>
            <person name="McMahon S.M."/>
            <person name="Schaberg P.G."/>
            <person name="Yang J."/>
            <person name="Wegrzyn J.L."/>
            <person name="Swenson N.G."/>
        </authorList>
    </citation>
    <scope>NUCLEOTIDE SEQUENCE</scope>
    <source>
        <strain evidence="12">NS2018</strain>
    </source>
</reference>
<feature type="domain" description="Pectinesterase catalytic" evidence="11">
    <location>
        <begin position="23"/>
        <end position="319"/>
    </location>
</feature>
<organism evidence="12 13">
    <name type="scientific">Acer saccharum</name>
    <name type="common">Sugar maple</name>
    <dbReference type="NCBI Taxonomy" id="4024"/>
    <lineage>
        <taxon>Eukaryota</taxon>
        <taxon>Viridiplantae</taxon>
        <taxon>Streptophyta</taxon>
        <taxon>Embryophyta</taxon>
        <taxon>Tracheophyta</taxon>
        <taxon>Spermatophyta</taxon>
        <taxon>Magnoliopsida</taxon>
        <taxon>eudicotyledons</taxon>
        <taxon>Gunneridae</taxon>
        <taxon>Pentapetalae</taxon>
        <taxon>rosids</taxon>
        <taxon>malvids</taxon>
        <taxon>Sapindales</taxon>
        <taxon>Sapindaceae</taxon>
        <taxon>Hippocastanoideae</taxon>
        <taxon>Acereae</taxon>
        <taxon>Acer</taxon>
    </lineage>
</organism>
<proteinExistence type="predicted"/>
<dbReference type="Gene3D" id="2.160.20.10">
    <property type="entry name" value="Single-stranded right-handed beta-helix, Pectin lyase-like"/>
    <property type="match status" value="1"/>
</dbReference>
<dbReference type="InterPro" id="IPR000070">
    <property type="entry name" value="Pectinesterase_cat"/>
</dbReference>
<protein>
    <recommendedName>
        <fullName evidence="3 10">Pectinesterase</fullName>
        <ecNumber evidence="3 10">3.1.1.11</ecNumber>
    </recommendedName>
</protein>
<dbReference type="InterPro" id="IPR018040">
    <property type="entry name" value="Pectinesterase_Tyr_AS"/>
</dbReference>
<dbReference type="EMBL" id="JAUESC010000385">
    <property type="protein sequence ID" value="KAK0578423.1"/>
    <property type="molecule type" value="Genomic_DNA"/>
</dbReference>
<keyword evidence="5 10" id="KW-0964">Secreted</keyword>
<dbReference type="PROSITE" id="PS00503">
    <property type="entry name" value="PECTINESTERASE_2"/>
    <property type="match status" value="1"/>
</dbReference>
<comment type="catalytic activity">
    <reaction evidence="10">
        <text>[(1-&gt;4)-alpha-D-galacturonosyl methyl ester](n) + n H2O = [(1-&gt;4)-alpha-D-galacturonosyl](n) + n methanol + n H(+)</text>
        <dbReference type="Rhea" id="RHEA:22380"/>
        <dbReference type="Rhea" id="RHEA-COMP:14570"/>
        <dbReference type="Rhea" id="RHEA-COMP:14573"/>
        <dbReference type="ChEBI" id="CHEBI:15377"/>
        <dbReference type="ChEBI" id="CHEBI:15378"/>
        <dbReference type="ChEBI" id="CHEBI:17790"/>
        <dbReference type="ChEBI" id="CHEBI:140522"/>
        <dbReference type="ChEBI" id="CHEBI:140523"/>
        <dbReference type="EC" id="3.1.1.11"/>
    </reaction>
</comment>
<dbReference type="PANTHER" id="PTHR31707">
    <property type="entry name" value="PECTINESTERASE"/>
    <property type="match status" value="1"/>
</dbReference>
<dbReference type="Proteomes" id="UP001168877">
    <property type="component" value="Unassembled WGS sequence"/>
</dbReference>